<dbReference type="GeneTree" id="ENSGT01100000266978"/>
<evidence type="ECO:0000313" key="1">
    <source>
        <dbReference type="Ensembl" id="ENSEASP00005060515.1"/>
    </source>
</evidence>
<keyword evidence="2" id="KW-1185">Reference proteome</keyword>
<reference evidence="1" key="2">
    <citation type="submission" date="2025-08" db="UniProtKB">
        <authorList>
            <consortium name="Ensembl"/>
        </authorList>
    </citation>
    <scope>IDENTIFICATION</scope>
</reference>
<reference evidence="1 2" key="1">
    <citation type="journal article" date="2020" name="Nat. Commun.">
        <title>Donkey genomes provide new insights into domestication and selection for coat color.</title>
        <authorList>
            <person name="Wang"/>
            <person name="C."/>
            <person name="Li"/>
            <person name="H."/>
            <person name="Guo"/>
            <person name="Y."/>
            <person name="Huang"/>
            <person name="J."/>
            <person name="Sun"/>
            <person name="Y."/>
            <person name="Min"/>
            <person name="J."/>
            <person name="Wang"/>
            <person name="J."/>
            <person name="Fang"/>
            <person name="X."/>
            <person name="Zhao"/>
            <person name="Z."/>
            <person name="Wang"/>
            <person name="S."/>
            <person name="Zhang"/>
            <person name="Y."/>
            <person name="Liu"/>
            <person name="Q."/>
            <person name="Jiang"/>
            <person name="Q."/>
            <person name="Wang"/>
            <person name="X."/>
            <person name="Guo"/>
            <person name="Y."/>
            <person name="Yang"/>
            <person name="C."/>
            <person name="Wang"/>
            <person name="Y."/>
            <person name="Tian"/>
            <person name="F."/>
            <person name="Zhuang"/>
            <person name="G."/>
            <person name="Fan"/>
            <person name="Y."/>
            <person name="Gao"/>
            <person name="Q."/>
            <person name="Li"/>
            <person name="Y."/>
            <person name="Ju"/>
            <person name="Z."/>
            <person name="Li"/>
            <person name="J."/>
            <person name="Li"/>
            <person name="R."/>
            <person name="Hou"/>
            <person name="M."/>
            <person name="Yang"/>
            <person name="G."/>
            <person name="Liu"/>
            <person name="G."/>
            <person name="Liu"/>
            <person name="W."/>
            <person name="Guo"/>
            <person name="J."/>
            <person name="Pan"/>
            <person name="S."/>
            <person name="Fan"/>
            <person name="G."/>
            <person name="Zhang"/>
            <person name="W."/>
            <person name="Zhang"/>
            <person name="R."/>
            <person name="Yu"/>
            <person name="J."/>
            <person name="Zhang"/>
            <person name="X."/>
            <person name="Yin"/>
            <person name="Q."/>
            <person name="Ji"/>
            <person name="C."/>
            <person name="Jin"/>
            <person name="Y."/>
            <person name="Yue"/>
            <person name="G."/>
            <person name="Liu"/>
            <person name="M."/>
            <person name="Xu"/>
            <person name="J."/>
            <person name="Liu"/>
            <person name="S."/>
            <person name="Jordana"/>
            <person name="J."/>
            <person name="Noce"/>
            <person name="A."/>
            <person name="Amills"/>
            <person name="M."/>
            <person name="Wu"/>
            <person name="D.D."/>
            <person name="Li"/>
            <person name="S."/>
            <person name="Zhou"/>
            <person name="X. and Zhong"/>
            <person name="J."/>
        </authorList>
    </citation>
    <scope>NUCLEOTIDE SEQUENCE [LARGE SCALE GENOMIC DNA]</scope>
</reference>
<accession>A0A9L0KGE7</accession>
<organism evidence="1 2">
    <name type="scientific">Equus asinus</name>
    <name type="common">Donkey</name>
    <name type="synonym">Equus africanus asinus</name>
    <dbReference type="NCBI Taxonomy" id="9793"/>
    <lineage>
        <taxon>Eukaryota</taxon>
        <taxon>Metazoa</taxon>
        <taxon>Chordata</taxon>
        <taxon>Craniata</taxon>
        <taxon>Vertebrata</taxon>
        <taxon>Euteleostomi</taxon>
        <taxon>Mammalia</taxon>
        <taxon>Eutheria</taxon>
        <taxon>Laurasiatheria</taxon>
        <taxon>Perissodactyla</taxon>
        <taxon>Equidae</taxon>
        <taxon>Equus</taxon>
    </lineage>
</organism>
<dbReference type="Ensembl" id="ENSEAST00005077069.1">
    <property type="protein sequence ID" value="ENSEASP00005060515.1"/>
    <property type="gene ID" value="ENSEASG00005038320.1"/>
</dbReference>
<reference evidence="1" key="3">
    <citation type="submission" date="2025-09" db="UniProtKB">
        <authorList>
            <consortium name="Ensembl"/>
        </authorList>
    </citation>
    <scope>IDENTIFICATION</scope>
</reference>
<protein>
    <submittedName>
        <fullName evidence="1">Uncharacterized protein</fullName>
    </submittedName>
</protein>
<dbReference type="Proteomes" id="UP000694387">
    <property type="component" value="Chromosome 8"/>
</dbReference>
<sequence>MNLLDVTQKGHPPQDPVIWGQDCSQIHYSDEGQVGSPWFLVNRTHVQLGVLGRGGINGEDVQHGQLCEEHLGGGFCELPVPSVPGSSVHIEPINIHTFLEESTIR</sequence>
<name>A0A9L0KGE7_EQUAS</name>
<proteinExistence type="predicted"/>
<evidence type="ECO:0000313" key="2">
    <source>
        <dbReference type="Proteomes" id="UP000694387"/>
    </source>
</evidence>
<dbReference type="AlphaFoldDB" id="A0A9L0KGE7"/>